<dbReference type="EMBL" id="JACCEM010000002">
    <property type="protein sequence ID" value="NYT48533.1"/>
    <property type="molecule type" value="Genomic_DNA"/>
</dbReference>
<protein>
    <submittedName>
        <fullName evidence="1">DUF3182 family protein</fullName>
    </submittedName>
</protein>
<name>A0A853FV96_9BURK</name>
<evidence type="ECO:0000313" key="1">
    <source>
        <dbReference type="EMBL" id="NYT48533.1"/>
    </source>
</evidence>
<dbReference type="InterPro" id="IPR021519">
    <property type="entry name" value="DUF3182"/>
</dbReference>
<sequence>MASHESSKDARRAEVYVLSARGSEPEHERAVHEELARRIAALLGARYGGRYDAAAPPAGRAYAGRAYAGRAYFVPSDTIVGLANARQLKLASEHDLFGGIVPHPFVATKAITHAVLREDSRTPAGWSRRFGDEVRDSVLSGYSAFTLDDALEAGEALLSAGPVRIKPVLATAGRGQILVESRGELLAALERQQGGLLETHGLVLEEHLEDVKTYSVGRVAVGGLVASYVGTQSLTRDNHGELVYGGSTLTVARGEFEALLLLALSEEERLAIAKARRYDEAATRCFAGFTASRRNYDIAGGSSRKGEIRCGVLEQSWRIGGASAAEIMALQAFAADRDCKALRAQTLEIFGTHEAPEGAQKLFQGVDPDIGLISKYVRVQAYGN</sequence>
<dbReference type="RefSeq" id="WP_180153825.1">
    <property type="nucleotide sequence ID" value="NZ_JACCEM010000002.1"/>
</dbReference>
<dbReference type="Proteomes" id="UP000559809">
    <property type="component" value="Unassembled WGS sequence"/>
</dbReference>
<dbReference type="Pfam" id="PF11379">
    <property type="entry name" value="DUF3182"/>
    <property type="match status" value="1"/>
</dbReference>
<gene>
    <name evidence="1" type="ORF">H0A72_04335</name>
</gene>
<organism evidence="1 2">
    <name type="scientific">Parapusillimonas granuli</name>
    <dbReference type="NCBI Taxonomy" id="380911"/>
    <lineage>
        <taxon>Bacteria</taxon>
        <taxon>Pseudomonadati</taxon>
        <taxon>Pseudomonadota</taxon>
        <taxon>Betaproteobacteria</taxon>
        <taxon>Burkholderiales</taxon>
        <taxon>Alcaligenaceae</taxon>
        <taxon>Parapusillimonas</taxon>
    </lineage>
</organism>
<proteinExistence type="predicted"/>
<dbReference type="AlphaFoldDB" id="A0A853FV96"/>
<dbReference type="SUPFAM" id="SSF56059">
    <property type="entry name" value="Glutathione synthetase ATP-binding domain-like"/>
    <property type="match status" value="1"/>
</dbReference>
<keyword evidence="2" id="KW-1185">Reference proteome</keyword>
<evidence type="ECO:0000313" key="2">
    <source>
        <dbReference type="Proteomes" id="UP000559809"/>
    </source>
</evidence>
<accession>A0A853FV96</accession>
<reference evidence="1 2" key="1">
    <citation type="submission" date="2020-07" db="EMBL/GenBank/DDBJ databases">
        <title>Taxonomic revisions and descriptions of new bacterial species based on genomic comparisons in the high-G+C-content subgroup of the family Alcaligenaceae.</title>
        <authorList>
            <person name="Szabo A."/>
            <person name="Felfoldi T."/>
        </authorList>
    </citation>
    <scope>NUCLEOTIDE SEQUENCE [LARGE SCALE GENOMIC DNA]</scope>
    <source>
        <strain evidence="1 2">LMG 24012</strain>
    </source>
</reference>
<comment type="caution">
    <text evidence="1">The sequence shown here is derived from an EMBL/GenBank/DDBJ whole genome shotgun (WGS) entry which is preliminary data.</text>
</comment>